<evidence type="ECO:0000313" key="6">
    <source>
        <dbReference type="Proteomes" id="UP001558652"/>
    </source>
</evidence>
<proteinExistence type="inferred from homology"/>
<dbReference type="Proteomes" id="UP001558652">
    <property type="component" value="Unassembled WGS sequence"/>
</dbReference>
<protein>
    <recommendedName>
        <fullName evidence="4">Peptidase S1 domain-containing protein</fullName>
    </recommendedName>
</protein>
<evidence type="ECO:0000256" key="3">
    <source>
        <dbReference type="SAM" id="SignalP"/>
    </source>
</evidence>
<accession>A0ABD0XYE7</accession>
<dbReference type="Gene3D" id="2.40.10.10">
    <property type="entry name" value="Trypsin-like serine proteases"/>
    <property type="match status" value="1"/>
</dbReference>
<dbReference type="SUPFAM" id="SSF50494">
    <property type="entry name" value="Trypsin-like serine proteases"/>
    <property type="match status" value="1"/>
</dbReference>
<dbReference type="InterPro" id="IPR051487">
    <property type="entry name" value="Ser/Thr_Proteases_Immune/Dev"/>
</dbReference>
<dbReference type="AlphaFoldDB" id="A0ABD0XYE7"/>
<reference evidence="5 6" key="1">
    <citation type="submission" date="2024-07" db="EMBL/GenBank/DDBJ databases">
        <title>Chromosome-level genome assembly of the water stick insect Ranatra chinensis (Heteroptera: Nepidae).</title>
        <authorList>
            <person name="Liu X."/>
        </authorList>
    </citation>
    <scope>NUCLEOTIDE SEQUENCE [LARGE SCALE GENOMIC DNA]</scope>
    <source>
        <strain evidence="5">Cailab_2021Rc</strain>
        <tissue evidence="5">Muscle</tissue>
    </source>
</reference>
<comment type="similarity">
    <text evidence="2">Belongs to the peptidase S1 family. CLIP subfamily.</text>
</comment>
<keyword evidence="3" id="KW-0732">Signal</keyword>
<gene>
    <name evidence="5" type="ORF">AAG570_005648</name>
</gene>
<feature type="chain" id="PRO_5044870186" description="Peptidase S1 domain-containing protein" evidence="3">
    <location>
        <begin position="24"/>
        <end position="280"/>
    </location>
</feature>
<dbReference type="PROSITE" id="PS00134">
    <property type="entry name" value="TRYPSIN_HIS"/>
    <property type="match status" value="1"/>
</dbReference>
<keyword evidence="1" id="KW-1015">Disulfide bond</keyword>
<dbReference type="InterPro" id="IPR001314">
    <property type="entry name" value="Peptidase_S1A"/>
</dbReference>
<dbReference type="InterPro" id="IPR009003">
    <property type="entry name" value="Peptidase_S1_PA"/>
</dbReference>
<dbReference type="InterPro" id="IPR018114">
    <property type="entry name" value="TRYPSIN_HIS"/>
</dbReference>
<evidence type="ECO:0000259" key="4">
    <source>
        <dbReference type="PROSITE" id="PS50240"/>
    </source>
</evidence>
<evidence type="ECO:0000256" key="2">
    <source>
        <dbReference type="ARBA" id="ARBA00024195"/>
    </source>
</evidence>
<dbReference type="PANTHER" id="PTHR24256">
    <property type="entry name" value="TRYPTASE-RELATED"/>
    <property type="match status" value="1"/>
</dbReference>
<dbReference type="InterPro" id="IPR001254">
    <property type="entry name" value="Trypsin_dom"/>
</dbReference>
<dbReference type="PRINTS" id="PR00722">
    <property type="entry name" value="CHYMOTRYPSIN"/>
</dbReference>
<evidence type="ECO:0000256" key="1">
    <source>
        <dbReference type="ARBA" id="ARBA00023157"/>
    </source>
</evidence>
<dbReference type="Pfam" id="PF00089">
    <property type="entry name" value="Trypsin"/>
    <property type="match status" value="1"/>
</dbReference>
<dbReference type="EMBL" id="JBFDAA010000018">
    <property type="protein sequence ID" value="KAL1116153.1"/>
    <property type="molecule type" value="Genomic_DNA"/>
</dbReference>
<evidence type="ECO:0000313" key="5">
    <source>
        <dbReference type="EMBL" id="KAL1116153.1"/>
    </source>
</evidence>
<comment type="caution">
    <text evidence="5">The sequence shown here is derived from an EMBL/GenBank/DDBJ whole genome shotgun (WGS) entry which is preliminary data.</text>
</comment>
<feature type="domain" description="Peptidase S1" evidence="4">
    <location>
        <begin position="31"/>
        <end position="247"/>
    </location>
</feature>
<dbReference type="SMART" id="SM00020">
    <property type="entry name" value="Tryp_SPc"/>
    <property type="match status" value="1"/>
</dbReference>
<organism evidence="5 6">
    <name type="scientific">Ranatra chinensis</name>
    <dbReference type="NCBI Taxonomy" id="642074"/>
    <lineage>
        <taxon>Eukaryota</taxon>
        <taxon>Metazoa</taxon>
        <taxon>Ecdysozoa</taxon>
        <taxon>Arthropoda</taxon>
        <taxon>Hexapoda</taxon>
        <taxon>Insecta</taxon>
        <taxon>Pterygota</taxon>
        <taxon>Neoptera</taxon>
        <taxon>Paraneoptera</taxon>
        <taxon>Hemiptera</taxon>
        <taxon>Heteroptera</taxon>
        <taxon>Panheteroptera</taxon>
        <taxon>Nepomorpha</taxon>
        <taxon>Nepidae</taxon>
        <taxon>Ranatrinae</taxon>
        <taxon>Ranatra</taxon>
    </lineage>
</organism>
<sequence length="280" mass="30670">MFQVLSLTTLLLICVVLRCHVRSDDFSHQVVGLRDPSGKAGRAHCSGVLATKSHVITAAHCLYKVNKTEVHYGSKIWGSTSMAAIKKVNIHPGYIPKRLAKSDIAVIELGSALGVDNISFKMEPWRNPRPGQPKCFLYGWTNDSLTKYPVDARHVVEMCTCLPRYEVARTVCMYLSHGMKLKNCSVLSGGPIFCGENIVGIFHASYNPFTCKSVFYGSGDKACAASTECHLGMYLCPYIPWLSKIVPEGIPQLESCSATWILPGAITTAMTLVSMLVCSM</sequence>
<dbReference type="PROSITE" id="PS50240">
    <property type="entry name" value="TRYPSIN_DOM"/>
    <property type="match status" value="1"/>
</dbReference>
<name>A0ABD0XYE7_9HEMI</name>
<feature type="signal peptide" evidence="3">
    <location>
        <begin position="1"/>
        <end position="23"/>
    </location>
</feature>
<keyword evidence="6" id="KW-1185">Reference proteome</keyword>
<dbReference type="InterPro" id="IPR043504">
    <property type="entry name" value="Peptidase_S1_PA_chymotrypsin"/>
</dbReference>